<feature type="transmembrane region" description="Helical" evidence="14">
    <location>
        <begin position="231"/>
        <end position="251"/>
    </location>
</feature>
<dbReference type="Proteomes" id="UP000886841">
    <property type="component" value="Unassembled WGS sequence"/>
</dbReference>
<reference evidence="15" key="2">
    <citation type="journal article" date="2021" name="PeerJ">
        <title>Extensive microbial diversity within the chicken gut microbiome revealed by metagenomics and culture.</title>
        <authorList>
            <person name="Gilroy R."/>
            <person name="Ravi A."/>
            <person name="Getino M."/>
            <person name="Pursley I."/>
            <person name="Horton D.L."/>
            <person name="Alikhan N.F."/>
            <person name="Baker D."/>
            <person name="Gharbi K."/>
            <person name="Hall N."/>
            <person name="Watson M."/>
            <person name="Adriaenssens E.M."/>
            <person name="Foster-Nyarko E."/>
            <person name="Jarju S."/>
            <person name="Secka A."/>
            <person name="Antonio M."/>
            <person name="Oren A."/>
            <person name="Chaudhuri R.R."/>
            <person name="La Ragione R."/>
            <person name="Hildebrand F."/>
            <person name="Pallen M.J."/>
        </authorList>
    </citation>
    <scope>NUCLEOTIDE SEQUENCE</scope>
    <source>
        <strain evidence="15">ChiSxjej1B13-7041</strain>
    </source>
</reference>
<evidence type="ECO:0000256" key="4">
    <source>
        <dbReference type="ARBA" id="ARBA00022475"/>
    </source>
</evidence>
<evidence type="ECO:0000256" key="11">
    <source>
        <dbReference type="ARBA" id="ARBA00038218"/>
    </source>
</evidence>
<keyword evidence="3" id="KW-0813">Transport</keyword>
<dbReference type="PANTHER" id="PTHR33843:SF4">
    <property type="entry name" value="ASCORBATE-SPECIFIC PTS SYSTEM EIIC COMPONENT"/>
    <property type="match status" value="1"/>
</dbReference>
<sequence length="433" mass="46324">MNAVFDFLLNDFLTKPVILIGLLICIGYILKREKATKIITGTISAMVGIQMVIFGGNQFTNTFKPIVTAVSEATGIQGYIMDSYAMKATSQEALGDRFGLMGYAFLIAFAVNIILVYFGKYTKAKGVFLTGNAGTAHAQSVLWLVLANMVIGNAAAVVVTGVLVGIYWAYSTTLAAKVCDEVTGGAGFTVGHNQQIGIWFFGKIAHFFGKKEQDAETLKLPGWLSIFNNNVVATCVIMWIFVGGFMAPLGISGIEELAGGDSWIVYIIMVGINFSMDMVILLTGVRMMCAELTESFKGIQEKLVPNAIPAIDVAALLPFSPNAATLGFIFCTIGTVISIGILLLLKSPIMVLPGFVPLFFSGGPIGVVANKKGGVKAVIICCILLGMIQSFGSVWAIQLMNYPQGVGWSGMFDFSTVWPAITQALRWIGGIFA</sequence>
<keyword evidence="6" id="KW-0598">Phosphotransferase system</keyword>
<dbReference type="GO" id="GO:0009401">
    <property type="term" value="P:phosphoenolpyruvate-dependent sugar phosphotransferase system"/>
    <property type="evidence" value="ECO:0007669"/>
    <property type="project" value="UniProtKB-KW"/>
</dbReference>
<dbReference type="PANTHER" id="PTHR33843">
    <property type="entry name" value="ASCORBATE-SPECIFIC PTS SYSTEM EIIC COMPONENT"/>
    <property type="match status" value="1"/>
</dbReference>
<feature type="transmembrane region" description="Helical" evidence="14">
    <location>
        <begin position="37"/>
        <end position="55"/>
    </location>
</feature>
<keyword evidence="8 14" id="KW-1133">Transmembrane helix</keyword>
<evidence type="ECO:0000256" key="14">
    <source>
        <dbReference type="SAM" id="Phobius"/>
    </source>
</evidence>
<feature type="transmembrane region" description="Helical" evidence="14">
    <location>
        <begin position="100"/>
        <end position="119"/>
    </location>
</feature>
<feature type="transmembrane region" description="Helical" evidence="14">
    <location>
        <begin position="140"/>
        <end position="170"/>
    </location>
</feature>
<comment type="similarity">
    <text evidence="11">Belongs to the UlaA family.</text>
</comment>
<evidence type="ECO:0000256" key="10">
    <source>
        <dbReference type="ARBA" id="ARBA00037387"/>
    </source>
</evidence>
<feature type="transmembrane region" description="Helical" evidence="14">
    <location>
        <begin position="12"/>
        <end position="30"/>
    </location>
</feature>
<feature type="transmembrane region" description="Helical" evidence="14">
    <location>
        <begin position="375"/>
        <end position="397"/>
    </location>
</feature>
<comment type="subcellular location">
    <subcellularLocation>
        <location evidence="1">Cell membrane</location>
        <topology evidence="1">Multi-pass membrane protein</topology>
    </subcellularLocation>
</comment>
<keyword evidence="4" id="KW-1003">Cell membrane</keyword>
<evidence type="ECO:0000256" key="1">
    <source>
        <dbReference type="ARBA" id="ARBA00004651"/>
    </source>
</evidence>
<evidence type="ECO:0000256" key="8">
    <source>
        <dbReference type="ARBA" id="ARBA00022989"/>
    </source>
</evidence>
<feature type="transmembrane region" description="Helical" evidence="14">
    <location>
        <begin position="323"/>
        <end position="344"/>
    </location>
</feature>
<dbReference type="AlphaFoldDB" id="A0A9D1JGM4"/>
<dbReference type="NCBIfam" id="NF009550">
    <property type="entry name" value="PRK12997.1-1"/>
    <property type="match status" value="1"/>
</dbReference>
<reference evidence="15" key="1">
    <citation type="submission" date="2020-10" db="EMBL/GenBank/DDBJ databases">
        <authorList>
            <person name="Gilroy R."/>
        </authorList>
    </citation>
    <scope>NUCLEOTIDE SEQUENCE</scope>
    <source>
        <strain evidence="15">ChiSxjej1B13-7041</strain>
    </source>
</reference>
<gene>
    <name evidence="15" type="ORF">IAB98_11270</name>
</gene>
<evidence type="ECO:0000256" key="2">
    <source>
        <dbReference type="ARBA" id="ARBA00011738"/>
    </source>
</evidence>
<evidence type="ECO:0000313" key="15">
    <source>
        <dbReference type="EMBL" id="HIR93985.1"/>
    </source>
</evidence>
<feature type="transmembrane region" description="Helical" evidence="14">
    <location>
        <begin position="263"/>
        <end position="285"/>
    </location>
</feature>
<feature type="transmembrane region" description="Helical" evidence="14">
    <location>
        <begin position="351"/>
        <end position="369"/>
    </location>
</feature>
<evidence type="ECO:0000256" key="12">
    <source>
        <dbReference type="ARBA" id="ARBA00039702"/>
    </source>
</evidence>
<dbReference type="GO" id="GO:0005886">
    <property type="term" value="C:plasma membrane"/>
    <property type="evidence" value="ECO:0007669"/>
    <property type="project" value="UniProtKB-SubCell"/>
</dbReference>
<keyword evidence="5 15" id="KW-0762">Sugar transport</keyword>
<dbReference type="InterPro" id="IPR051562">
    <property type="entry name" value="Ascorbate-PTS_EIIC"/>
</dbReference>
<evidence type="ECO:0000256" key="3">
    <source>
        <dbReference type="ARBA" id="ARBA00022448"/>
    </source>
</evidence>
<name>A0A9D1JGM4_9FIRM</name>
<comment type="function">
    <text evidence="10">The phosphoenolpyruvate-dependent sugar phosphotransferase system (sugar PTS), a major carbohydrate active transport system, catalyzes the phosphorylation of incoming sugar substrates concomitantly with their translocation across the cell membrane. The enzyme II UlaABC PTS system is involved in ascorbate transport.</text>
</comment>
<evidence type="ECO:0000256" key="6">
    <source>
        <dbReference type="ARBA" id="ARBA00022683"/>
    </source>
</evidence>
<comment type="caution">
    <text evidence="15">The sequence shown here is derived from an EMBL/GenBank/DDBJ whole genome shotgun (WGS) entry which is preliminary data.</text>
</comment>
<dbReference type="InterPro" id="IPR004703">
    <property type="entry name" value="PTS_sugar-sp_permease"/>
</dbReference>
<protein>
    <recommendedName>
        <fullName evidence="12">Ascorbate-specific PTS system EIIC component</fullName>
    </recommendedName>
    <alternativeName>
        <fullName evidence="13">Ascorbate-specific permease IIC component UlaA</fullName>
    </alternativeName>
</protein>
<proteinExistence type="inferred from homology"/>
<evidence type="ECO:0000256" key="9">
    <source>
        <dbReference type="ARBA" id="ARBA00023136"/>
    </source>
</evidence>
<keyword evidence="7 14" id="KW-0812">Transmembrane</keyword>
<dbReference type="EMBL" id="DVHU01000101">
    <property type="protein sequence ID" value="HIR93985.1"/>
    <property type="molecule type" value="Genomic_DNA"/>
</dbReference>
<dbReference type="Pfam" id="PF03611">
    <property type="entry name" value="EIIC-GAT"/>
    <property type="match status" value="1"/>
</dbReference>
<accession>A0A9D1JGM4</accession>
<evidence type="ECO:0000256" key="13">
    <source>
        <dbReference type="ARBA" id="ARBA00042859"/>
    </source>
</evidence>
<evidence type="ECO:0000313" key="16">
    <source>
        <dbReference type="Proteomes" id="UP000886841"/>
    </source>
</evidence>
<keyword evidence="9 14" id="KW-0472">Membrane</keyword>
<evidence type="ECO:0000256" key="7">
    <source>
        <dbReference type="ARBA" id="ARBA00022692"/>
    </source>
</evidence>
<comment type="subunit">
    <text evidence="2">Homodimer.</text>
</comment>
<organism evidence="15 16">
    <name type="scientific">Candidatus Egerieimonas intestinavium</name>
    <dbReference type="NCBI Taxonomy" id="2840777"/>
    <lineage>
        <taxon>Bacteria</taxon>
        <taxon>Bacillati</taxon>
        <taxon>Bacillota</taxon>
        <taxon>Clostridia</taxon>
        <taxon>Lachnospirales</taxon>
        <taxon>Lachnospiraceae</taxon>
        <taxon>Lachnospiraceae incertae sedis</taxon>
        <taxon>Candidatus Egerieimonas</taxon>
    </lineage>
</organism>
<evidence type="ECO:0000256" key="5">
    <source>
        <dbReference type="ARBA" id="ARBA00022597"/>
    </source>
</evidence>